<evidence type="ECO:0000313" key="2">
    <source>
        <dbReference type="Proteomes" id="UP000305546"/>
    </source>
</evidence>
<comment type="caution">
    <text evidence="1">The sequence shown here is derived from an EMBL/GenBank/DDBJ whole genome shotgun (WGS) entry which is preliminary data.</text>
</comment>
<evidence type="ECO:0000313" key="1">
    <source>
        <dbReference type="EMBL" id="TNC29644.1"/>
    </source>
</evidence>
<organism evidence="1 2">
    <name type="scientific">Amycolatopsis alkalitolerans</name>
    <dbReference type="NCBI Taxonomy" id="2547244"/>
    <lineage>
        <taxon>Bacteria</taxon>
        <taxon>Bacillati</taxon>
        <taxon>Actinomycetota</taxon>
        <taxon>Actinomycetes</taxon>
        <taxon>Pseudonocardiales</taxon>
        <taxon>Pseudonocardiaceae</taxon>
        <taxon>Amycolatopsis</taxon>
    </lineage>
</organism>
<dbReference type="RefSeq" id="WP_139094715.1">
    <property type="nucleotide sequence ID" value="NZ_VDFW01000001.1"/>
</dbReference>
<dbReference type="Gene3D" id="3.40.50.1820">
    <property type="entry name" value="alpha/beta hydrolase"/>
    <property type="match status" value="1"/>
</dbReference>
<proteinExistence type="predicted"/>
<dbReference type="InterPro" id="IPR029058">
    <property type="entry name" value="AB_hydrolase_fold"/>
</dbReference>
<accession>A0A5C4M9P0</accession>
<sequence>MDVTLIEAESPRGIVLFGPGAGGAPDRYRHVLEAAAADGYTVAAPIHERFDGRTVTDDQMLERADGLQTALAAVDRPDLPVVAAGHSAGAWAALCLAGALPCGRDRQPLEVPAEPRVSRLVLLAPTVGWFQGSGALDRVTVPTTVFVGSSDVVTPPSSAELLRAVRGSVEIRSYDGVGHLDFMCDLPPGVQPTAGLDHNAFLDRLAADFVRALS</sequence>
<reference evidence="1 2" key="1">
    <citation type="submission" date="2019-06" db="EMBL/GenBank/DDBJ databases">
        <title>Amycolatopsis alkalitolerans sp. nov., isolated from Gastrodia elata Blume.</title>
        <authorList>
            <person name="Narsing Rao M.P."/>
            <person name="Li W.J."/>
        </authorList>
    </citation>
    <scope>NUCLEOTIDE SEQUENCE [LARGE SCALE GENOMIC DNA]</scope>
    <source>
        <strain evidence="1 2">SYSUP0005</strain>
    </source>
</reference>
<evidence type="ECO:0008006" key="3">
    <source>
        <dbReference type="Google" id="ProtNLM"/>
    </source>
</evidence>
<name>A0A5C4M9P0_9PSEU</name>
<dbReference type="EMBL" id="VDFW01000001">
    <property type="protein sequence ID" value="TNC29644.1"/>
    <property type="molecule type" value="Genomic_DNA"/>
</dbReference>
<dbReference type="OrthoDB" id="192696at2"/>
<protein>
    <recommendedName>
        <fullName evidence="3">Alpha/beta hydrolase</fullName>
    </recommendedName>
</protein>
<dbReference type="Proteomes" id="UP000305546">
    <property type="component" value="Unassembled WGS sequence"/>
</dbReference>
<dbReference type="AlphaFoldDB" id="A0A5C4M9P0"/>
<dbReference type="SUPFAM" id="SSF53474">
    <property type="entry name" value="alpha/beta-Hydrolases"/>
    <property type="match status" value="1"/>
</dbReference>
<keyword evidence="2" id="KW-1185">Reference proteome</keyword>
<gene>
    <name evidence="1" type="ORF">FG385_01395</name>
</gene>